<dbReference type="Gene3D" id="1.10.10.60">
    <property type="entry name" value="Homeodomain-like"/>
    <property type="match status" value="1"/>
</dbReference>
<evidence type="ECO:0000313" key="8">
    <source>
        <dbReference type="Proteomes" id="UP001236014"/>
    </source>
</evidence>
<evidence type="ECO:0000259" key="6">
    <source>
        <dbReference type="PROSITE" id="PS50977"/>
    </source>
</evidence>
<dbReference type="PANTHER" id="PTHR30055">
    <property type="entry name" value="HTH-TYPE TRANSCRIPTIONAL REGULATOR RUTR"/>
    <property type="match status" value="1"/>
</dbReference>
<dbReference type="Pfam" id="PF00440">
    <property type="entry name" value="TetR_N"/>
    <property type="match status" value="1"/>
</dbReference>
<dbReference type="AlphaFoldDB" id="A0A9Y2MRM7"/>
<keyword evidence="8" id="KW-1185">Reference proteome</keyword>
<feature type="DNA-binding region" description="H-T-H motif" evidence="5">
    <location>
        <begin position="45"/>
        <end position="64"/>
    </location>
</feature>
<evidence type="ECO:0000256" key="3">
    <source>
        <dbReference type="ARBA" id="ARBA00023125"/>
    </source>
</evidence>
<keyword evidence="2" id="KW-0805">Transcription regulation</keyword>
<dbReference type="EMBL" id="CP127294">
    <property type="protein sequence ID" value="WIX75656.1"/>
    <property type="molecule type" value="Genomic_DNA"/>
</dbReference>
<dbReference type="Proteomes" id="UP001236014">
    <property type="component" value="Chromosome"/>
</dbReference>
<evidence type="ECO:0000256" key="1">
    <source>
        <dbReference type="ARBA" id="ARBA00022491"/>
    </source>
</evidence>
<keyword evidence="1" id="KW-0678">Repressor</keyword>
<feature type="domain" description="HTH tetR-type" evidence="6">
    <location>
        <begin position="22"/>
        <end position="82"/>
    </location>
</feature>
<dbReference type="Pfam" id="PF17932">
    <property type="entry name" value="TetR_C_24"/>
    <property type="match status" value="1"/>
</dbReference>
<evidence type="ECO:0000256" key="2">
    <source>
        <dbReference type="ARBA" id="ARBA00023015"/>
    </source>
</evidence>
<evidence type="ECO:0000256" key="4">
    <source>
        <dbReference type="ARBA" id="ARBA00023163"/>
    </source>
</evidence>
<dbReference type="SUPFAM" id="SSF46689">
    <property type="entry name" value="Homeodomain-like"/>
    <property type="match status" value="1"/>
</dbReference>
<dbReference type="PRINTS" id="PR00455">
    <property type="entry name" value="HTHTETR"/>
</dbReference>
<dbReference type="KEGG" id="acab:QRX50_29660"/>
<dbReference type="GO" id="GO:0000976">
    <property type="term" value="F:transcription cis-regulatory region binding"/>
    <property type="evidence" value="ECO:0007669"/>
    <property type="project" value="TreeGrafter"/>
</dbReference>
<evidence type="ECO:0000313" key="7">
    <source>
        <dbReference type="EMBL" id="WIX75656.1"/>
    </source>
</evidence>
<name>A0A9Y2MRM7_9PSEU</name>
<dbReference type="PROSITE" id="PS50977">
    <property type="entry name" value="HTH_TETR_2"/>
    <property type="match status" value="1"/>
</dbReference>
<gene>
    <name evidence="7" type="ORF">QRX50_29660</name>
</gene>
<dbReference type="SUPFAM" id="SSF48498">
    <property type="entry name" value="Tetracyclin repressor-like, C-terminal domain"/>
    <property type="match status" value="1"/>
</dbReference>
<protein>
    <submittedName>
        <fullName evidence="7">TetR/AcrR family transcriptional regulator</fullName>
    </submittedName>
</protein>
<accession>A0A9Y2MRM7</accession>
<dbReference type="InterPro" id="IPR041490">
    <property type="entry name" value="KstR2_TetR_C"/>
</dbReference>
<sequence>MAKSGIDARRKAAFEERNASYVARRDEIIRTAAHVFRERGYESATLRDVATVLDTDRASLYYYVGSKEELLQEIVRAAIGRDIEAAEAVLRSEVGTPEKIRALIRAMVTSYADNYPHMNVYMEDLGRIARQDSEWSVGIIEHLRTYESLVHTILARGHSDGTLRDDLPIELCALALFGMVNWMHRWYRPTLKWSTEKIAETFTEMYLGGYCVRP</sequence>
<evidence type="ECO:0000256" key="5">
    <source>
        <dbReference type="PROSITE-ProRule" id="PRU00335"/>
    </source>
</evidence>
<keyword evidence="4" id="KW-0804">Transcription</keyword>
<dbReference type="InterPro" id="IPR009057">
    <property type="entry name" value="Homeodomain-like_sf"/>
</dbReference>
<keyword evidence="3 5" id="KW-0238">DNA-binding</keyword>
<reference evidence="7 8" key="1">
    <citation type="submission" date="2023-06" db="EMBL/GenBank/DDBJ databases">
        <authorList>
            <person name="Oyuntsetseg B."/>
            <person name="Kim S.B."/>
        </authorList>
    </citation>
    <scope>NUCLEOTIDE SEQUENCE [LARGE SCALE GENOMIC DNA]</scope>
    <source>
        <strain evidence="7 8">2-15</strain>
    </source>
</reference>
<proteinExistence type="predicted"/>
<dbReference type="InterPro" id="IPR050109">
    <property type="entry name" value="HTH-type_TetR-like_transc_reg"/>
</dbReference>
<dbReference type="InterPro" id="IPR001647">
    <property type="entry name" value="HTH_TetR"/>
</dbReference>
<dbReference type="RefSeq" id="WP_285966421.1">
    <property type="nucleotide sequence ID" value="NZ_CP127294.1"/>
</dbReference>
<dbReference type="PANTHER" id="PTHR30055:SF175">
    <property type="entry name" value="HTH-TYPE TRANSCRIPTIONAL REPRESSOR KSTR2"/>
    <property type="match status" value="1"/>
</dbReference>
<dbReference type="InterPro" id="IPR036271">
    <property type="entry name" value="Tet_transcr_reg_TetR-rel_C_sf"/>
</dbReference>
<dbReference type="GO" id="GO:0003700">
    <property type="term" value="F:DNA-binding transcription factor activity"/>
    <property type="evidence" value="ECO:0007669"/>
    <property type="project" value="TreeGrafter"/>
</dbReference>
<dbReference type="Gene3D" id="1.10.357.10">
    <property type="entry name" value="Tetracycline Repressor, domain 2"/>
    <property type="match status" value="1"/>
</dbReference>
<organism evidence="7 8">
    <name type="scientific">Amycolatopsis carbonis</name>
    <dbReference type="NCBI Taxonomy" id="715471"/>
    <lineage>
        <taxon>Bacteria</taxon>
        <taxon>Bacillati</taxon>
        <taxon>Actinomycetota</taxon>
        <taxon>Actinomycetes</taxon>
        <taxon>Pseudonocardiales</taxon>
        <taxon>Pseudonocardiaceae</taxon>
        <taxon>Amycolatopsis</taxon>
    </lineage>
</organism>